<comment type="caution">
    <text evidence="1">The sequence shown here is derived from an EMBL/GenBank/DDBJ whole genome shotgun (WGS) entry which is preliminary data.</text>
</comment>
<sequence length="60" mass="6765">MSQTLVAAECLECDAEVPWENDTRVGEILECPDCRVEFEVESVEPPKIVLAPEVEEDWGE</sequence>
<evidence type="ECO:0000313" key="1">
    <source>
        <dbReference type="EMBL" id="MBB0229763.1"/>
    </source>
</evidence>
<dbReference type="AlphaFoldDB" id="A0A7W3XWE5"/>
<dbReference type="RefSeq" id="WP_182662581.1">
    <property type="nucleotide sequence ID" value="NZ_VKHS01000166.1"/>
</dbReference>
<dbReference type="Proteomes" id="UP000530234">
    <property type="component" value="Unassembled WGS sequence"/>
</dbReference>
<organism evidence="1 2">
    <name type="scientific">Streptomyces calidiresistens</name>
    <dbReference type="NCBI Taxonomy" id="1485586"/>
    <lineage>
        <taxon>Bacteria</taxon>
        <taxon>Bacillati</taxon>
        <taxon>Actinomycetota</taxon>
        <taxon>Actinomycetes</taxon>
        <taxon>Kitasatosporales</taxon>
        <taxon>Streptomycetaceae</taxon>
        <taxon>Streptomyces</taxon>
    </lineage>
</organism>
<gene>
    <name evidence="1" type="ORF">FOE67_09595</name>
</gene>
<accession>A0A7W3XWE5</accession>
<evidence type="ECO:0000313" key="2">
    <source>
        <dbReference type="Proteomes" id="UP000530234"/>
    </source>
</evidence>
<keyword evidence="2" id="KW-1185">Reference proteome</keyword>
<reference evidence="2" key="1">
    <citation type="submission" date="2019-10" db="EMBL/GenBank/DDBJ databases">
        <title>Streptomyces sp. nov., a novel actinobacterium isolated from alkaline environment.</title>
        <authorList>
            <person name="Golinska P."/>
        </authorList>
    </citation>
    <scope>NUCLEOTIDE SEQUENCE [LARGE SCALE GENOMIC DNA]</scope>
    <source>
        <strain evidence="2">DSM 42108</strain>
    </source>
</reference>
<dbReference type="Gene3D" id="2.20.28.160">
    <property type="match status" value="1"/>
</dbReference>
<dbReference type="EMBL" id="VKHS01000166">
    <property type="protein sequence ID" value="MBB0229763.1"/>
    <property type="molecule type" value="Genomic_DNA"/>
</dbReference>
<dbReference type="Pfam" id="PF21344">
    <property type="entry name" value="Zn_ribbon_LysW"/>
    <property type="match status" value="1"/>
</dbReference>
<proteinExistence type="predicted"/>
<dbReference type="InterPro" id="IPR005906">
    <property type="entry name" value="LysW"/>
</dbReference>
<protein>
    <submittedName>
        <fullName evidence="1">Lysine biosynthesis protein LysW</fullName>
    </submittedName>
</protein>
<name>A0A7W3XWE5_9ACTN</name>